<protein>
    <submittedName>
        <fullName evidence="1">Uncharacterized protein</fullName>
    </submittedName>
</protein>
<dbReference type="EMBL" id="MU006799">
    <property type="protein sequence ID" value="KAF2636295.1"/>
    <property type="molecule type" value="Genomic_DNA"/>
</dbReference>
<dbReference type="AlphaFoldDB" id="A0A6A6RMD2"/>
<evidence type="ECO:0000313" key="2">
    <source>
        <dbReference type="Proteomes" id="UP000799753"/>
    </source>
</evidence>
<accession>A0A6A6RMD2</accession>
<organism evidence="1 2">
    <name type="scientific">Massarina eburnea CBS 473.64</name>
    <dbReference type="NCBI Taxonomy" id="1395130"/>
    <lineage>
        <taxon>Eukaryota</taxon>
        <taxon>Fungi</taxon>
        <taxon>Dikarya</taxon>
        <taxon>Ascomycota</taxon>
        <taxon>Pezizomycotina</taxon>
        <taxon>Dothideomycetes</taxon>
        <taxon>Pleosporomycetidae</taxon>
        <taxon>Pleosporales</taxon>
        <taxon>Massarineae</taxon>
        <taxon>Massarinaceae</taxon>
        <taxon>Massarina</taxon>
    </lineage>
</organism>
<proteinExistence type="predicted"/>
<evidence type="ECO:0000313" key="1">
    <source>
        <dbReference type="EMBL" id="KAF2636295.1"/>
    </source>
</evidence>
<dbReference type="Proteomes" id="UP000799753">
    <property type="component" value="Unassembled WGS sequence"/>
</dbReference>
<keyword evidence="2" id="KW-1185">Reference proteome</keyword>
<gene>
    <name evidence="1" type="ORF">P280DRAFT_473140</name>
</gene>
<sequence>MASKLWRLRSVLSSFRWSCVLSPTHKSFRLSLLFVCSTQQARFSESLQEQCDFYISDLRLPSSFTAIVTNSNNMPWFCCGCNSGGFSTVYVDVCYDCNHKKCSFCKVEASDSLFMCSAGVCIPQPYPSTYPPPSYDTPLVLSPSLGVRLNVHTLERREIVNVASFPTGLSILTPPPAAKFPVCNGSHSLDGEGFGSPTDGKATYFWYCCNCQYGPFDYSLYAGCTSCGNHNRCSQCVVQQYKDK</sequence>
<reference evidence="1" key="1">
    <citation type="journal article" date="2020" name="Stud. Mycol.">
        <title>101 Dothideomycetes genomes: a test case for predicting lifestyles and emergence of pathogens.</title>
        <authorList>
            <person name="Haridas S."/>
            <person name="Albert R."/>
            <person name="Binder M."/>
            <person name="Bloem J."/>
            <person name="Labutti K."/>
            <person name="Salamov A."/>
            <person name="Andreopoulos B."/>
            <person name="Baker S."/>
            <person name="Barry K."/>
            <person name="Bills G."/>
            <person name="Bluhm B."/>
            <person name="Cannon C."/>
            <person name="Castanera R."/>
            <person name="Culley D."/>
            <person name="Daum C."/>
            <person name="Ezra D."/>
            <person name="Gonzalez J."/>
            <person name="Henrissat B."/>
            <person name="Kuo A."/>
            <person name="Liang C."/>
            <person name="Lipzen A."/>
            <person name="Lutzoni F."/>
            <person name="Magnuson J."/>
            <person name="Mondo S."/>
            <person name="Nolan M."/>
            <person name="Ohm R."/>
            <person name="Pangilinan J."/>
            <person name="Park H.-J."/>
            <person name="Ramirez L."/>
            <person name="Alfaro M."/>
            <person name="Sun H."/>
            <person name="Tritt A."/>
            <person name="Yoshinaga Y."/>
            <person name="Zwiers L.-H."/>
            <person name="Turgeon B."/>
            <person name="Goodwin S."/>
            <person name="Spatafora J."/>
            <person name="Crous P."/>
            <person name="Grigoriev I."/>
        </authorList>
    </citation>
    <scope>NUCLEOTIDE SEQUENCE</scope>
    <source>
        <strain evidence="1">CBS 473.64</strain>
    </source>
</reference>
<name>A0A6A6RMD2_9PLEO</name>
<dbReference type="OrthoDB" id="3800479at2759"/>